<dbReference type="InterPro" id="IPR037079">
    <property type="entry name" value="AF2212/PG0164-like_sf"/>
</dbReference>
<name>A0ABP5AP81_9ACTN</name>
<keyword evidence="2" id="KW-1185">Reference proteome</keyword>
<evidence type="ECO:0000313" key="1">
    <source>
        <dbReference type="EMBL" id="GAA1919115.1"/>
    </source>
</evidence>
<organism evidence="1 2">
    <name type="scientific">Nocardioides lentus</name>
    <dbReference type="NCBI Taxonomy" id="338077"/>
    <lineage>
        <taxon>Bacteria</taxon>
        <taxon>Bacillati</taxon>
        <taxon>Actinomycetota</taxon>
        <taxon>Actinomycetes</taxon>
        <taxon>Propionibacteriales</taxon>
        <taxon>Nocardioidaceae</taxon>
        <taxon>Nocardioides</taxon>
    </lineage>
</organism>
<comment type="caution">
    <text evidence="1">The sequence shown here is derived from an EMBL/GenBank/DDBJ whole genome shotgun (WGS) entry which is preliminary data.</text>
</comment>
<dbReference type="Pfam" id="PF08922">
    <property type="entry name" value="DUF1905"/>
    <property type="match status" value="1"/>
</dbReference>
<dbReference type="EMBL" id="BAAAMY010000004">
    <property type="protein sequence ID" value="GAA1919115.1"/>
    <property type="molecule type" value="Genomic_DNA"/>
</dbReference>
<accession>A0ABP5AP81</accession>
<dbReference type="RefSeq" id="WP_344006832.1">
    <property type="nucleotide sequence ID" value="NZ_BAAAMY010000004.1"/>
</dbReference>
<dbReference type="Gene3D" id="2.40.30.100">
    <property type="entry name" value="AF2212/PG0164-like"/>
    <property type="match status" value="1"/>
</dbReference>
<gene>
    <name evidence="1" type="ORF">GCM10009737_20800</name>
</gene>
<sequence length="95" mass="10134">MELTVEGVVWEWRGPAPYHFVTVPPDEAAEIADVAGAVTYGWGMVPVTVRLGGTVVTTSLWPRDGGYVVPLKDALRAPEGVALDDVVTLTLTIDV</sequence>
<dbReference type="Proteomes" id="UP001501612">
    <property type="component" value="Unassembled WGS sequence"/>
</dbReference>
<reference evidence="2" key="1">
    <citation type="journal article" date="2019" name="Int. J. Syst. Evol. Microbiol.">
        <title>The Global Catalogue of Microorganisms (GCM) 10K type strain sequencing project: providing services to taxonomists for standard genome sequencing and annotation.</title>
        <authorList>
            <consortium name="The Broad Institute Genomics Platform"/>
            <consortium name="The Broad Institute Genome Sequencing Center for Infectious Disease"/>
            <person name="Wu L."/>
            <person name="Ma J."/>
        </authorList>
    </citation>
    <scope>NUCLEOTIDE SEQUENCE [LARGE SCALE GENOMIC DNA]</scope>
    <source>
        <strain evidence="2">JCM 14046</strain>
    </source>
</reference>
<proteinExistence type="predicted"/>
<evidence type="ECO:0000313" key="2">
    <source>
        <dbReference type="Proteomes" id="UP001501612"/>
    </source>
</evidence>
<dbReference type="InterPro" id="IPR015018">
    <property type="entry name" value="DUF1905"/>
</dbReference>
<dbReference type="SUPFAM" id="SSF141694">
    <property type="entry name" value="AF2212/PG0164-like"/>
    <property type="match status" value="1"/>
</dbReference>
<protein>
    <submittedName>
        <fullName evidence="1">DUF1905 domain-containing protein</fullName>
    </submittedName>
</protein>